<name>A0A813YKW7_9BILA</name>
<dbReference type="SUPFAM" id="SSF48452">
    <property type="entry name" value="TPR-like"/>
    <property type="match status" value="1"/>
</dbReference>
<accession>A0A813YKW7</accession>
<dbReference type="AlphaFoldDB" id="A0A813YKW7"/>
<dbReference type="Proteomes" id="UP000681722">
    <property type="component" value="Unassembled WGS sequence"/>
</dbReference>
<dbReference type="Gene3D" id="1.25.40.10">
    <property type="entry name" value="Tetratricopeptide repeat domain"/>
    <property type="match status" value="2"/>
</dbReference>
<reference evidence="1" key="1">
    <citation type="submission" date="2021-02" db="EMBL/GenBank/DDBJ databases">
        <authorList>
            <person name="Nowell W R."/>
        </authorList>
    </citation>
    <scope>NUCLEOTIDE SEQUENCE</scope>
</reference>
<evidence type="ECO:0000313" key="1">
    <source>
        <dbReference type="EMBL" id="CAF0885755.1"/>
    </source>
</evidence>
<dbReference type="EMBL" id="CAJNOQ010001313">
    <property type="protein sequence ID" value="CAF0885755.1"/>
    <property type="molecule type" value="Genomic_DNA"/>
</dbReference>
<evidence type="ECO:0000313" key="2">
    <source>
        <dbReference type="EMBL" id="CAF3671038.1"/>
    </source>
</evidence>
<gene>
    <name evidence="1" type="ORF">GPM918_LOCUS7852</name>
    <name evidence="2" type="ORF">SRO942_LOCUS7852</name>
</gene>
<keyword evidence="3" id="KW-1185">Reference proteome</keyword>
<dbReference type="PANTHER" id="PTHR31859">
    <property type="entry name" value="TETRATRICOPEPTIDE REPEAT PROTEIN 39 FAMILY MEMBER"/>
    <property type="match status" value="1"/>
</dbReference>
<comment type="caution">
    <text evidence="1">The sequence shown here is derived from an EMBL/GenBank/DDBJ whole genome shotgun (WGS) entry which is preliminary data.</text>
</comment>
<sequence>MQISNQHLTTTLNIIKSSGESFNKKIAKSLKNSQKERIHDDNDVDDDIFFDALNTCGDEGILIPIRKQEMTEASLRYSVQSLTDARSINIFSHAKKVDLQQSLIEAMSIMKLVFENRLNEGMMEGEQTLKYSKNNESKSIYHSLCHSGLRFMQAIMSFQMDDIETTNQAIKQTITLTKKIIEKSWFSESNASLEISTGYELHARLVYAEVLLLHSLLVFLQDQNLFSFIRGGMKMKECNDVFKKLTKYSQIDNTNEYNTKIFSSKQIYEHFDSGVRMGIGVFNIITSTLPERITKYLSLVGFSGKTDVGLIELKKSAISNGLRAPLSALFLLTYYLFIQQIYVNSEGNLDQASLLLNKYLKIYPHSCIFLFFRARIELLLCNLNEAVIIYQKTISIQNDWKHLHHISQWEMMWCYVLQYNWKDASRISHILLNESNWSKAIFCYYAAVFKYELYQDHVKEELLKLFKRVPELKIRIAGKSIPMEKYAIKKCEHFLTQKWLLLPGYELIYMWNGFYILRKNRDKLLNTLETINNSLNEIKQKYSHDKFYIDNLGTGLLLKGVIKGFLLNYDEAHECFNNVIQMSKQYESKSYLTPNAYMEKGFLFIYTQQFQKAKDCLNKAVNDYIDYQLESRLHFKVNAALRHIKMLESQT</sequence>
<dbReference type="OrthoDB" id="43460at2759"/>
<dbReference type="EMBL" id="CAJOBC010001313">
    <property type="protein sequence ID" value="CAF3671038.1"/>
    <property type="molecule type" value="Genomic_DNA"/>
</dbReference>
<evidence type="ECO:0008006" key="4">
    <source>
        <dbReference type="Google" id="ProtNLM"/>
    </source>
</evidence>
<organism evidence="1 3">
    <name type="scientific">Didymodactylos carnosus</name>
    <dbReference type="NCBI Taxonomy" id="1234261"/>
    <lineage>
        <taxon>Eukaryota</taxon>
        <taxon>Metazoa</taxon>
        <taxon>Spiralia</taxon>
        <taxon>Gnathifera</taxon>
        <taxon>Rotifera</taxon>
        <taxon>Eurotatoria</taxon>
        <taxon>Bdelloidea</taxon>
        <taxon>Philodinida</taxon>
        <taxon>Philodinidae</taxon>
        <taxon>Didymodactylos</taxon>
    </lineage>
</organism>
<proteinExistence type="predicted"/>
<evidence type="ECO:0000313" key="3">
    <source>
        <dbReference type="Proteomes" id="UP000663829"/>
    </source>
</evidence>
<dbReference type="Proteomes" id="UP000663829">
    <property type="component" value="Unassembled WGS sequence"/>
</dbReference>
<protein>
    <recommendedName>
        <fullName evidence="4">Tetratricopeptide repeat protein 39B</fullName>
    </recommendedName>
</protein>
<dbReference type="InterPro" id="IPR011990">
    <property type="entry name" value="TPR-like_helical_dom_sf"/>
</dbReference>
<dbReference type="PANTHER" id="PTHR31859:SF9">
    <property type="entry name" value="TETRATRICOPEPTIDE REPEAT PROTEIN 39B"/>
    <property type="match status" value="1"/>
</dbReference>
<dbReference type="Pfam" id="PF10300">
    <property type="entry name" value="Iml2-TPR_39"/>
    <property type="match status" value="1"/>
</dbReference>
<dbReference type="InterPro" id="IPR019412">
    <property type="entry name" value="IML2/TPR_39"/>
</dbReference>